<comment type="similarity">
    <text evidence="1 5">Belongs to the type-B carboxylesterase/lipase family.</text>
</comment>
<dbReference type="EMBL" id="KC632463">
    <property type="protein sequence ID" value="AGM32277.1"/>
    <property type="molecule type" value="mRNA"/>
</dbReference>
<evidence type="ECO:0000256" key="5">
    <source>
        <dbReference type="RuleBase" id="RU361235"/>
    </source>
</evidence>
<dbReference type="PANTHER" id="PTHR11559">
    <property type="entry name" value="CARBOXYLESTERASE"/>
    <property type="match status" value="1"/>
</dbReference>
<keyword evidence="2" id="KW-0719">Serine esterase</keyword>
<proteinExistence type="evidence at transcript level"/>
<dbReference type="EC" id="3.1.1.-" evidence="5"/>
<evidence type="ECO:0000256" key="4">
    <source>
        <dbReference type="ARBA" id="ARBA00023180"/>
    </source>
</evidence>
<keyword evidence="4" id="KW-0325">Glycoprotein</keyword>
<keyword evidence="6" id="KW-0472">Membrane</keyword>
<feature type="non-terminal residue" evidence="8">
    <location>
        <position position="289"/>
    </location>
</feature>
<evidence type="ECO:0000256" key="1">
    <source>
        <dbReference type="ARBA" id="ARBA00005964"/>
    </source>
</evidence>
<dbReference type="Gene3D" id="3.40.50.1820">
    <property type="entry name" value="alpha/beta hydrolase"/>
    <property type="match status" value="1"/>
</dbReference>
<feature type="domain" description="Carboxylesterase type B" evidence="7">
    <location>
        <begin position="46"/>
        <end position="288"/>
    </location>
</feature>
<dbReference type="GO" id="GO:0052689">
    <property type="term" value="F:carboxylic ester hydrolase activity"/>
    <property type="evidence" value="ECO:0007669"/>
    <property type="project" value="UniProtKB-KW"/>
</dbReference>
<accession>R4V0W3</accession>
<sequence length="289" mass="31155">MGTRRVADIQQRSVCVQISTQHQAEMTPYMFAVVLALLAAVLAGDVVVIKQGQLKGHRLTTRKGREISAFQGIPYAKPPVGKLRFQPPQAAEPWSGVLDATKEAPICVQRGLHPADLEVRGQEDCLYLNVYTPRIPARAAELGPLDVMVWIHGGGWFTGSGNTDMYGPQYLLDKDVILVTINYRLGTLGFLSTEDAVCPGNNGMKDQVAALRWVRDNIAVFGGNPNSVTIFGVSAGAASSHLHMLSPASKGLFHRSISQSGIATRGWAVTRKEKAKALAEQVAGLLDCP</sequence>
<evidence type="ECO:0000256" key="6">
    <source>
        <dbReference type="SAM" id="Phobius"/>
    </source>
</evidence>
<keyword evidence="3 5" id="KW-0378">Hydrolase</keyword>
<dbReference type="PROSITE" id="PS00122">
    <property type="entry name" value="CARBOXYLESTERASE_B_1"/>
    <property type="match status" value="1"/>
</dbReference>
<keyword evidence="6" id="KW-0812">Transmembrane</keyword>
<keyword evidence="6" id="KW-1133">Transmembrane helix</keyword>
<evidence type="ECO:0000256" key="3">
    <source>
        <dbReference type="ARBA" id="ARBA00022801"/>
    </source>
</evidence>
<evidence type="ECO:0000313" key="8">
    <source>
        <dbReference type="EMBL" id="AGM32277.1"/>
    </source>
</evidence>
<dbReference type="AlphaFoldDB" id="R4V0W3"/>
<evidence type="ECO:0000256" key="2">
    <source>
        <dbReference type="ARBA" id="ARBA00022487"/>
    </source>
</evidence>
<dbReference type="SUPFAM" id="SSF53474">
    <property type="entry name" value="alpha/beta-Hydrolases"/>
    <property type="match status" value="1"/>
</dbReference>
<evidence type="ECO:0000259" key="7">
    <source>
        <dbReference type="Pfam" id="PF00135"/>
    </source>
</evidence>
<dbReference type="InterPro" id="IPR050309">
    <property type="entry name" value="Type-B_Carboxylest/Lipase"/>
</dbReference>
<protein>
    <recommendedName>
        <fullName evidence="5">Carboxylic ester hydrolase</fullName>
        <ecNumber evidence="5">3.1.1.-</ecNumber>
    </recommendedName>
</protein>
<dbReference type="InterPro" id="IPR019826">
    <property type="entry name" value="Carboxylesterase_B_AS"/>
</dbReference>
<dbReference type="PROSITE" id="PS00941">
    <property type="entry name" value="CARBOXYLESTERASE_B_2"/>
    <property type="match status" value="1"/>
</dbReference>
<dbReference type="InterPro" id="IPR029058">
    <property type="entry name" value="AB_hydrolase_fold"/>
</dbReference>
<dbReference type="Pfam" id="PF00135">
    <property type="entry name" value="COesterase"/>
    <property type="match status" value="1"/>
</dbReference>
<feature type="transmembrane region" description="Helical" evidence="6">
    <location>
        <begin position="29"/>
        <end position="49"/>
    </location>
</feature>
<organism evidence="8">
    <name type="scientific">Coptotermes formosanus</name>
    <name type="common">Formosan subterranean termite</name>
    <dbReference type="NCBI Taxonomy" id="36987"/>
    <lineage>
        <taxon>Eukaryota</taxon>
        <taxon>Metazoa</taxon>
        <taxon>Ecdysozoa</taxon>
        <taxon>Arthropoda</taxon>
        <taxon>Hexapoda</taxon>
        <taxon>Insecta</taxon>
        <taxon>Pterygota</taxon>
        <taxon>Neoptera</taxon>
        <taxon>Polyneoptera</taxon>
        <taxon>Dictyoptera</taxon>
        <taxon>Blattodea</taxon>
        <taxon>Blattoidea</taxon>
        <taxon>Termitoidae</taxon>
        <taxon>Rhinotermitidae</taxon>
        <taxon>Coptotermes</taxon>
    </lineage>
</organism>
<dbReference type="InterPro" id="IPR019819">
    <property type="entry name" value="Carboxylesterase_B_CS"/>
</dbReference>
<reference evidence="8" key="1">
    <citation type="submission" date="2013-02" db="EMBL/GenBank/DDBJ databases">
        <title>Immune-Related transcriptome of Coptotermes formosanus Shiraki workers: the defense mechanism.</title>
        <authorList>
            <person name="Hussain A."/>
            <person name="Li Y.F."/>
            <person name="Wen S.Y."/>
        </authorList>
    </citation>
    <scope>NUCLEOTIDE SEQUENCE</scope>
</reference>
<dbReference type="InterPro" id="IPR002018">
    <property type="entry name" value="CarbesteraseB"/>
</dbReference>
<name>R4V0W3_COPFO</name>